<comment type="caution">
    <text evidence="5">The sequence shown here is derived from an EMBL/GenBank/DDBJ whole genome shotgun (WGS) entry which is preliminary data.</text>
</comment>
<dbReference type="AlphaFoldDB" id="A0A1C3E8F4"/>
<dbReference type="PANTHER" id="PTHR35527:SF2">
    <property type="entry name" value="HYDROLASE"/>
    <property type="match status" value="1"/>
</dbReference>
<dbReference type="InterPro" id="IPR052193">
    <property type="entry name" value="Peptidase_C59"/>
</dbReference>
<dbReference type="SUPFAM" id="SSF56235">
    <property type="entry name" value="N-terminal nucleophile aminohydrolases (Ntn hydrolases)"/>
    <property type="match status" value="1"/>
</dbReference>
<sequence length="401" mass="43744">MLNLSIGARYGLALLLGLAIFTRPAAACTGITLKPKDGSIIYGRTLEFGADLLSNVVIIPRGFAYTGTTPDGTPGLKWKSKYASVGANAFGLPVLLDGHNEKGLACGLFYFPGYARYQSISQEDLPQTIAPWELGAYILGTCSTIEETTQAIRSVKVANTVLPQMNMVPPAHYIFTDATGQAIAVEYVGGELKIHENKLGVFTNAPTFDWHVTNLSNYLNLDPLGKTSITLGQQQVNSLGMGSGMLGLPGDFTPPSRFVRAVAFSKTALPVETSREGVLQLFHLLNQFDIPKGSARSLENGEEVADYTLWTSGNDLTNKRFYFRTFENSEIRMVDLMKGPLDGKEMVVFSMKGDQKIEELTAPDQKVSKVSPAIAPVKTIQITETTRRQRIFRRPANLIAP</sequence>
<proteinExistence type="inferred from homology"/>
<dbReference type="InterPro" id="IPR029132">
    <property type="entry name" value="CBAH/NAAA_C"/>
</dbReference>
<keyword evidence="6" id="KW-1185">Reference proteome</keyword>
<keyword evidence="2 5" id="KW-0378">Hydrolase</keyword>
<dbReference type="Gene3D" id="3.60.60.10">
    <property type="entry name" value="Penicillin V Acylase, Chain A"/>
    <property type="match status" value="1"/>
</dbReference>
<dbReference type="CDD" id="cd00542">
    <property type="entry name" value="Ntn_PVA"/>
    <property type="match status" value="1"/>
</dbReference>
<dbReference type="OrthoDB" id="9794717at2"/>
<dbReference type="PANTHER" id="PTHR35527">
    <property type="entry name" value="CHOLOYLGLYCINE HYDROLASE"/>
    <property type="match status" value="1"/>
</dbReference>
<evidence type="ECO:0000259" key="4">
    <source>
        <dbReference type="Pfam" id="PF02275"/>
    </source>
</evidence>
<feature type="domain" description="Choloylglycine hydrolase/NAAA C-terminal" evidence="4">
    <location>
        <begin position="28"/>
        <end position="349"/>
    </location>
</feature>
<dbReference type="EMBL" id="LYDR01000128">
    <property type="protein sequence ID" value="ODA29501.1"/>
    <property type="molecule type" value="Genomic_DNA"/>
</dbReference>
<feature type="signal peptide" evidence="3">
    <location>
        <begin position="1"/>
        <end position="27"/>
    </location>
</feature>
<dbReference type="Proteomes" id="UP000094828">
    <property type="component" value="Unassembled WGS sequence"/>
</dbReference>
<reference evidence="5 6" key="1">
    <citation type="submission" date="2016-05" db="EMBL/GenBank/DDBJ databases">
        <title>Genomic and physiological characterization of Planctopirus sp. isolated from fresh water lake.</title>
        <authorList>
            <person name="Subhash Y."/>
            <person name="Ramana C."/>
        </authorList>
    </citation>
    <scope>NUCLEOTIDE SEQUENCE [LARGE SCALE GENOMIC DNA]</scope>
    <source>
        <strain evidence="5 6">JC280</strain>
    </source>
</reference>
<dbReference type="InterPro" id="IPR029055">
    <property type="entry name" value="Ntn_hydrolases_N"/>
</dbReference>
<dbReference type="RefSeq" id="WP_068849705.1">
    <property type="nucleotide sequence ID" value="NZ_LYDR01000128.1"/>
</dbReference>
<name>A0A1C3E8F4_9PLAN</name>
<evidence type="ECO:0000256" key="3">
    <source>
        <dbReference type="SAM" id="SignalP"/>
    </source>
</evidence>
<dbReference type="Pfam" id="PF02275">
    <property type="entry name" value="CBAH"/>
    <property type="match status" value="1"/>
</dbReference>
<evidence type="ECO:0000313" key="5">
    <source>
        <dbReference type="EMBL" id="ODA29501.1"/>
    </source>
</evidence>
<dbReference type="GO" id="GO:0016787">
    <property type="term" value="F:hydrolase activity"/>
    <property type="evidence" value="ECO:0007669"/>
    <property type="project" value="UniProtKB-KW"/>
</dbReference>
<feature type="chain" id="PRO_5008672871" evidence="3">
    <location>
        <begin position="28"/>
        <end position="401"/>
    </location>
</feature>
<organism evidence="5 6">
    <name type="scientific">Planctopirus hydrillae</name>
    <dbReference type="NCBI Taxonomy" id="1841610"/>
    <lineage>
        <taxon>Bacteria</taxon>
        <taxon>Pseudomonadati</taxon>
        <taxon>Planctomycetota</taxon>
        <taxon>Planctomycetia</taxon>
        <taxon>Planctomycetales</taxon>
        <taxon>Planctomycetaceae</taxon>
        <taxon>Planctopirus</taxon>
    </lineage>
</organism>
<evidence type="ECO:0000256" key="2">
    <source>
        <dbReference type="ARBA" id="ARBA00022801"/>
    </source>
</evidence>
<keyword evidence="3" id="KW-0732">Signal</keyword>
<protein>
    <submittedName>
        <fullName evidence="5">Choloylglycine hydrolase</fullName>
    </submittedName>
</protein>
<evidence type="ECO:0000313" key="6">
    <source>
        <dbReference type="Proteomes" id="UP000094828"/>
    </source>
</evidence>
<evidence type="ECO:0000256" key="1">
    <source>
        <dbReference type="ARBA" id="ARBA00006625"/>
    </source>
</evidence>
<comment type="similarity">
    <text evidence="1">Belongs to the peptidase C59 family.</text>
</comment>
<accession>A0A1C3E8F4</accession>
<gene>
    <name evidence="5" type="ORF">A6X21_08610</name>
</gene>